<feature type="transmembrane region" description="Helical" evidence="1">
    <location>
        <begin position="52"/>
        <end position="72"/>
    </location>
</feature>
<proteinExistence type="predicted"/>
<organism evidence="2 3">
    <name type="scientific">Methylopila turkensis</name>
    <dbReference type="NCBI Taxonomy" id="1437816"/>
    <lineage>
        <taxon>Bacteria</taxon>
        <taxon>Pseudomonadati</taxon>
        <taxon>Pseudomonadota</taxon>
        <taxon>Alphaproteobacteria</taxon>
        <taxon>Hyphomicrobiales</taxon>
        <taxon>Methylopilaceae</taxon>
        <taxon>Methylopila</taxon>
    </lineage>
</organism>
<feature type="transmembrane region" description="Helical" evidence="1">
    <location>
        <begin position="228"/>
        <end position="250"/>
    </location>
</feature>
<reference evidence="2" key="1">
    <citation type="journal article" date="2014" name="Int. J. Syst. Evol. Microbiol.">
        <title>Complete genome sequence of Corynebacterium casei LMG S-19264T (=DSM 44701T), isolated from a smear-ripened cheese.</title>
        <authorList>
            <consortium name="US DOE Joint Genome Institute (JGI-PGF)"/>
            <person name="Walter F."/>
            <person name="Albersmeier A."/>
            <person name="Kalinowski J."/>
            <person name="Ruckert C."/>
        </authorList>
    </citation>
    <scope>NUCLEOTIDE SEQUENCE</scope>
    <source>
        <strain evidence="2">VKM B-2748</strain>
    </source>
</reference>
<evidence type="ECO:0000313" key="3">
    <source>
        <dbReference type="Proteomes" id="UP001143309"/>
    </source>
</evidence>
<feature type="transmembrane region" description="Helical" evidence="1">
    <location>
        <begin position="188"/>
        <end position="208"/>
    </location>
</feature>
<keyword evidence="1" id="KW-1133">Transmembrane helix</keyword>
<reference evidence="2" key="2">
    <citation type="submission" date="2023-01" db="EMBL/GenBank/DDBJ databases">
        <authorList>
            <person name="Sun Q."/>
            <person name="Evtushenko L."/>
        </authorList>
    </citation>
    <scope>NUCLEOTIDE SEQUENCE</scope>
    <source>
        <strain evidence="2">VKM B-2748</strain>
    </source>
</reference>
<feature type="transmembrane region" description="Helical" evidence="1">
    <location>
        <begin position="87"/>
        <end position="108"/>
    </location>
</feature>
<dbReference type="InterPro" id="IPR024464">
    <property type="entry name" value="DUF2391"/>
</dbReference>
<keyword evidence="1" id="KW-0472">Membrane</keyword>
<dbReference type="NCBIfam" id="TIGR02587">
    <property type="entry name" value="TIGR02587 family membrane protein"/>
    <property type="match status" value="1"/>
</dbReference>
<feature type="transmembrane region" description="Helical" evidence="1">
    <location>
        <begin position="18"/>
        <end position="40"/>
    </location>
</feature>
<name>A0A9W6JPF8_9HYPH</name>
<protein>
    <submittedName>
        <fullName evidence="2">Membrane protein</fullName>
    </submittedName>
</protein>
<evidence type="ECO:0000313" key="2">
    <source>
        <dbReference type="EMBL" id="GLK79595.1"/>
    </source>
</evidence>
<dbReference type="InterPro" id="IPR013416">
    <property type="entry name" value="CHP02587_IM"/>
</dbReference>
<feature type="transmembrane region" description="Helical" evidence="1">
    <location>
        <begin position="262"/>
        <end position="283"/>
    </location>
</feature>
<comment type="caution">
    <text evidence="2">The sequence shown here is derived from an EMBL/GenBank/DDBJ whole genome shotgun (WGS) entry which is preliminary data.</text>
</comment>
<dbReference type="AlphaFoldDB" id="A0A9W6JPF8"/>
<gene>
    <name evidence="2" type="ORF">GCM10008174_13360</name>
</gene>
<keyword evidence="1" id="KW-0812">Transmembrane</keyword>
<dbReference type="EMBL" id="BSFL01000002">
    <property type="protein sequence ID" value="GLK79595.1"/>
    <property type="molecule type" value="Genomic_DNA"/>
</dbReference>
<evidence type="ECO:0000256" key="1">
    <source>
        <dbReference type="SAM" id="Phobius"/>
    </source>
</evidence>
<sequence>MAADTRSATRPGEVEREFLANLGRAAGGAIVFALPVLMTMEMWSLGASLERWRLAVMLLGALPLLVGLSHFVGFEETDTWVDDLRDAFIAIAVGFTTSAVVLTLLGLIGPDRSFDETLGSILIQTVPASFGAIIAQGQLGQTDAADERANRKAGYGGDLLFNAAGAVFLSFNIAPTEEIDLIAASMTPIHAIALVIVSVLAMHAIVYVVRFAGQSRLRPEGHGFWSLFVRYTLPGYAIALISCAAMLWVFGRLDDYGASSALRLVVVLGFPAAVGAAFARLIVGGQS</sequence>
<dbReference type="Pfam" id="PF09622">
    <property type="entry name" value="DUF2391"/>
    <property type="match status" value="1"/>
</dbReference>
<accession>A0A9W6JPF8</accession>
<dbReference type="Proteomes" id="UP001143309">
    <property type="component" value="Unassembled WGS sequence"/>
</dbReference>
<keyword evidence="3" id="KW-1185">Reference proteome</keyword>